<keyword evidence="2 6" id="KW-0808">Transferase</keyword>
<sequence length="437" mass="46504">MRIAHVSDSHLTNPEGVATSVGTTVALLRAAGHRVVLHCPGPLSRCRRRPGEVPSLSVPTRPYRLALPRPPSAPVDVVHVHTTGPLGVAGLRWAATRGVPTVLTWHTDLVAYAEHYPEIPIGAAYAGLRLGLRWRAGDLWALAHAGPGRQARLAALGRTLLAHTTVLIAPSAKTAAMMATMAGRTPVVVLPTPAASPHADADDRRRLRARLGIPADAPVLLAVGRATPEKNPELLLAAFAQVRRELPAARLVLLGARRHRLAVRRMARRYGVTGALHMLRPVPRHRVGGYYRAADVLAFASTTDTQGLVLAEAEAYGLPVAMVDTLLAGRPGTGTTRPVAEPSPAAFGALVTRLLTERELRGAVIRDGRAAATEWSAERYLAELVKLYASLPPVSVAGTAIGKARRGDAEARSERPVGPAPGTGRGCSSWRSSMRRW</sequence>
<evidence type="ECO:0000259" key="4">
    <source>
        <dbReference type="Pfam" id="PF00534"/>
    </source>
</evidence>
<comment type="caution">
    <text evidence="6">The sequence shown here is derived from an EMBL/GenBank/DDBJ whole genome shotgun (WGS) entry which is preliminary data.</text>
</comment>
<dbReference type="GO" id="GO:1901137">
    <property type="term" value="P:carbohydrate derivative biosynthetic process"/>
    <property type="evidence" value="ECO:0007669"/>
    <property type="project" value="UniProtKB-ARBA"/>
</dbReference>
<feature type="domain" description="Glycosyl transferase family 1" evidence="4">
    <location>
        <begin position="203"/>
        <end position="369"/>
    </location>
</feature>
<dbReference type="Proteomes" id="UP000249419">
    <property type="component" value="Unassembled WGS sequence"/>
</dbReference>
<dbReference type="InterPro" id="IPR050194">
    <property type="entry name" value="Glycosyltransferase_grp1"/>
</dbReference>
<feature type="domain" description="Glycosyltransferase subfamily 4-like N-terminal" evidence="5">
    <location>
        <begin position="16"/>
        <end position="192"/>
    </location>
</feature>
<dbReference type="SUPFAM" id="SSF53756">
    <property type="entry name" value="UDP-Glycosyltransferase/glycogen phosphorylase"/>
    <property type="match status" value="1"/>
</dbReference>
<evidence type="ECO:0000256" key="2">
    <source>
        <dbReference type="ARBA" id="ARBA00022679"/>
    </source>
</evidence>
<dbReference type="InterPro" id="IPR001296">
    <property type="entry name" value="Glyco_trans_1"/>
</dbReference>
<feature type="compositionally biased region" description="Basic and acidic residues" evidence="3">
    <location>
        <begin position="405"/>
        <end position="415"/>
    </location>
</feature>
<dbReference type="PANTHER" id="PTHR45947">
    <property type="entry name" value="SULFOQUINOVOSYL TRANSFERASE SQD2"/>
    <property type="match status" value="1"/>
</dbReference>
<evidence type="ECO:0000256" key="1">
    <source>
        <dbReference type="ARBA" id="ARBA00022676"/>
    </source>
</evidence>
<organism evidence="6 7">
    <name type="scientific">Micromonospora saelicesensis</name>
    <dbReference type="NCBI Taxonomy" id="285676"/>
    <lineage>
        <taxon>Bacteria</taxon>
        <taxon>Bacillati</taxon>
        <taxon>Actinomycetota</taxon>
        <taxon>Actinomycetes</taxon>
        <taxon>Micromonosporales</taxon>
        <taxon>Micromonosporaceae</taxon>
        <taxon>Micromonospora</taxon>
    </lineage>
</organism>
<dbReference type="AlphaFoldDB" id="A0A328NXS2"/>
<evidence type="ECO:0000256" key="3">
    <source>
        <dbReference type="SAM" id="MobiDB-lite"/>
    </source>
</evidence>
<evidence type="ECO:0000313" key="7">
    <source>
        <dbReference type="Proteomes" id="UP000249419"/>
    </source>
</evidence>
<accession>A0A328NXS2</accession>
<dbReference type="Gene3D" id="3.40.50.2000">
    <property type="entry name" value="Glycogen Phosphorylase B"/>
    <property type="match status" value="2"/>
</dbReference>
<reference evidence="6 7" key="1">
    <citation type="submission" date="2018-03" db="EMBL/GenBank/DDBJ databases">
        <title>Defining the species Micromonospora saelicesensis and Micromonospora noduli under the framework of genomics.</title>
        <authorList>
            <person name="Riesco R."/>
            <person name="Trujillo M.E."/>
        </authorList>
    </citation>
    <scope>NUCLEOTIDE SEQUENCE [LARGE SCALE GENOMIC DNA]</scope>
    <source>
        <strain evidence="6 7">PSN13</strain>
    </source>
</reference>
<dbReference type="RefSeq" id="WP_112675895.1">
    <property type="nucleotide sequence ID" value="NZ_PYAG01000009.1"/>
</dbReference>
<protein>
    <submittedName>
        <fullName evidence="6">D-inositol 3-phosphate glycosyltransferase</fullName>
    </submittedName>
</protein>
<dbReference type="Pfam" id="PF00534">
    <property type="entry name" value="Glycos_transf_1"/>
    <property type="match status" value="1"/>
</dbReference>
<proteinExistence type="predicted"/>
<gene>
    <name evidence="6" type="ORF">PSN13_02312</name>
</gene>
<feature type="region of interest" description="Disordered" evidence="3">
    <location>
        <begin position="405"/>
        <end position="437"/>
    </location>
</feature>
<dbReference type="EMBL" id="PYAG01000009">
    <property type="protein sequence ID" value="RAO35888.1"/>
    <property type="molecule type" value="Genomic_DNA"/>
</dbReference>
<dbReference type="Pfam" id="PF13439">
    <property type="entry name" value="Glyco_transf_4"/>
    <property type="match status" value="1"/>
</dbReference>
<dbReference type="GO" id="GO:0016757">
    <property type="term" value="F:glycosyltransferase activity"/>
    <property type="evidence" value="ECO:0007669"/>
    <property type="project" value="UniProtKB-KW"/>
</dbReference>
<dbReference type="InterPro" id="IPR028098">
    <property type="entry name" value="Glyco_trans_4-like_N"/>
</dbReference>
<dbReference type="PANTHER" id="PTHR45947:SF3">
    <property type="entry name" value="SULFOQUINOVOSYL TRANSFERASE SQD2"/>
    <property type="match status" value="1"/>
</dbReference>
<evidence type="ECO:0000259" key="5">
    <source>
        <dbReference type="Pfam" id="PF13439"/>
    </source>
</evidence>
<name>A0A328NXS2_9ACTN</name>
<evidence type="ECO:0000313" key="6">
    <source>
        <dbReference type="EMBL" id="RAO35888.1"/>
    </source>
</evidence>
<keyword evidence="1" id="KW-0328">Glycosyltransferase</keyword>